<feature type="region of interest" description="Disordered" evidence="6">
    <location>
        <begin position="895"/>
        <end position="939"/>
    </location>
</feature>
<keyword evidence="3" id="KW-0597">Phosphoprotein</keyword>
<gene>
    <name evidence="7" type="ORF">DSTB1V02_LOCUS8385</name>
</gene>
<evidence type="ECO:0000256" key="1">
    <source>
        <dbReference type="ARBA" id="ARBA00004300"/>
    </source>
</evidence>
<evidence type="ECO:0000256" key="5">
    <source>
        <dbReference type="SAM" id="Coils"/>
    </source>
</evidence>
<evidence type="ECO:0000313" key="7">
    <source>
        <dbReference type="EMBL" id="CAD7248573.1"/>
    </source>
</evidence>
<dbReference type="GO" id="GO:0005813">
    <property type="term" value="C:centrosome"/>
    <property type="evidence" value="ECO:0007669"/>
    <property type="project" value="UniProtKB-SubCell"/>
</dbReference>
<keyword evidence="4" id="KW-0206">Cytoskeleton</keyword>
<accession>A0A7R9A535</accession>
<evidence type="ECO:0000256" key="6">
    <source>
        <dbReference type="SAM" id="MobiDB-lite"/>
    </source>
</evidence>
<dbReference type="PANTHER" id="PTHR18905">
    <property type="entry name" value="NINEIN"/>
    <property type="match status" value="1"/>
</dbReference>
<sequence length="1111" mass="127330">MGGDNTNCFHTERTLQGTLDAYTHRVIPSQVLVEFWESQGVMGSQCLLTDLGFPIPGSVKLLDLTEMLEEEVRSLQNTIKHLPVVAILVSYRQEVRHLRRVLCVMQGEKNKLRSDLSEANERACLLAQEVDEHNAKMEKISRQQLRHGIHWMSIEQKFQEEVRELKRQLRQEAENGDLEDEADHKRHRAEEQRLHSLLHNSHAEVKRLEVENKELEEQLEELQRLATQHKRELQEVSRLREKISELERSQDVMQESHLDELHVQLAQLAAENKRLLDRNDELTSVIEALRSRTSAARRWSSPMPGMSSGSCSGVKRSTAGACIGEEDIPSEDESPRVGKYPKWASSLPTASEPLEKELSMEMPQLSLSSDEDLSTDDVAIFLPPTLQASSIDSPRMCTCKQDPPKLTETQATQTEGSLHSTAEKLLQASLEDICQKPKKLPPQSYTVSHLEERKDPEGQCDSLLIDRARLQAVVQKMPEHLLKELFGDRGWEEVLGRKREKVSSSENTDLEERFKAALNELESVRQRESQERCMRTMLERWCKKLEQRLQEGTFDESPRSPESLIYQMNPTGDGAIDEPLLSLCAGLQEQLDRIKGEILRMVQERDRYASEILGLKERLQEERESVSSRQDASMQTDPLPISEAQWDTRCHELEEKLDFLQGEYEASEDYWSNKIEEERLYYEDQINALSDQLGSLVKEFQTKIAEYEAGLDGSGKSGSDSNAKCLPDIPESLLEDQVLAAEEEMAELQEEADRLREERDSLKKGLASIQEAWKQQEAEMRIQIQQARESLQSAEKEYELRVREMRASLEREIQVCQQQMDQEREKSLTLESGLRETKTKMAALETDAADLERKSQELLDQIQEMEKERQRTRKTMAIMERQLCDLHGLVQLDSKRKTHHGGRGSGTSWPTSPGRPRPLSRASEPSSPSKEYEESRPDPVLVNMLRMKLQQQEGHCRQLETTLLRHQEQSSQILNEVTAHHNAEVRDLHTALVSTRNKLHDQVSRFTSQQTQLAELDHMVRDLFTENQRLMGMVQSVGAWQQWAPPASPTSSVHHWSPPGPWSLPPPVNPKMMAGRGDPNAWSYVWSSPDGRFHIPVSPRKEPHHPSSTFC</sequence>
<feature type="coiled-coil region" evidence="5">
    <location>
        <begin position="731"/>
        <end position="882"/>
    </location>
</feature>
<evidence type="ECO:0000256" key="4">
    <source>
        <dbReference type="ARBA" id="ARBA00023212"/>
    </source>
</evidence>
<dbReference type="OrthoDB" id="5799458at2759"/>
<feature type="compositionally biased region" description="Low complexity" evidence="6">
    <location>
        <begin position="293"/>
        <end position="313"/>
    </location>
</feature>
<keyword evidence="8" id="KW-1185">Reference proteome</keyword>
<dbReference type="GO" id="GO:0034454">
    <property type="term" value="P:microtubule anchoring at centrosome"/>
    <property type="evidence" value="ECO:0007669"/>
    <property type="project" value="TreeGrafter"/>
</dbReference>
<keyword evidence="2" id="KW-0963">Cytoplasm</keyword>
<dbReference type="EMBL" id="CAJPEV010001908">
    <property type="protein sequence ID" value="CAG0894830.1"/>
    <property type="molecule type" value="Genomic_DNA"/>
</dbReference>
<protein>
    <submittedName>
        <fullName evidence="7">Uncharacterized protein</fullName>
    </submittedName>
</protein>
<comment type="subcellular location">
    <subcellularLocation>
        <location evidence="1">Cytoplasm</location>
        <location evidence="1">Cytoskeleton</location>
        <location evidence="1">Microtubule organizing center</location>
        <location evidence="1">Centrosome</location>
    </subcellularLocation>
</comment>
<evidence type="ECO:0000256" key="3">
    <source>
        <dbReference type="ARBA" id="ARBA00022553"/>
    </source>
</evidence>
<feature type="region of interest" description="Disordered" evidence="6">
    <location>
        <begin position="293"/>
        <end position="348"/>
    </location>
</feature>
<feature type="coiled-coil region" evidence="5">
    <location>
        <begin position="155"/>
        <end position="292"/>
    </location>
</feature>
<dbReference type="Proteomes" id="UP000677054">
    <property type="component" value="Unassembled WGS sequence"/>
</dbReference>
<keyword evidence="5" id="KW-0175">Coiled coil</keyword>
<reference evidence="7" key="1">
    <citation type="submission" date="2020-11" db="EMBL/GenBank/DDBJ databases">
        <authorList>
            <person name="Tran Van P."/>
        </authorList>
    </citation>
    <scope>NUCLEOTIDE SEQUENCE</scope>
</reference>
<feature type="coiled-coil region" evidence="5">
    <location>
        <begin position="584"/>
        <end position="670"/>
    </location>
</feature>
<name>A0A7R9A535_9CRUS</name>
<proteinExistence type="predicted"/>
<dbReference type="PANTHER" id="PTHR18905:SF13">
    <property type="entry name" value="NON-CENTROSOMAL MICROTUBULE ARRAY"/>
    <property type="match status" value="1"/>
</dbReference>
<organism evidence="7">
    <name type="scientific">Darwinula stevensoni</name>
    <dbReference type="NCBI Taxonomy" id="69355"/>
    <lineage>
        <taxon>Eukaryota</taxon>
        <taxon>Metazoa</taxon>
        <taxon>Ecdysozoa</taxon>
        <taxon>Arthropoda</taxon>
        <taxon>Crustacea</taxon>
        <taxon>Oligostraca</taxon>
        <taxon>Ostracoda</taxon>
        <taxon>Podocopa</taxon>
        <taxon>Podocopida</taxon>
        <taxon>Darwinulocopina</taxon>
        <taxon>Darwinuloidea</taxon>
        <taxon>Darwinulidae</taxon>
        <taxon>Darwinula</taxon>
    </lineage>
</organism>
<dbReference type="EMBL" id="LR901425">
    <property type="protein sequence ID" value="CAD7248573.1"/>
    <property type="molecule type" value="Genomic_DNA"/>
</dbReference>
<evidence type="ECO:0000313" key="8">
    <source>
        <dbReference type="Proteomes" id="UP000677054"/>
    </source>
</evidence>
<dbReference type="AlphaFoldDB" id="A0A7R9A535"/>
<evidence type="ECO:0000256" key="2">
    <source>
        <dbReference type="ARBA" id="ARBA00022490"/>
    </source>
</evidence>